<dbReference type="FunFam" id="1.25.70.10:FF:000001">
    <property type="entry name" value="Mitochondrial transcription termination factor-like"/>
    <property type="match status" value="1"/>
</dbReference>
<accession>A0A835VAW7</accession>
<dbReference type="OrthoDB" id="637682at2759"/>
<evidence type="ECO:0000256" key="1">
    <source>
        <dbReference type="ARBA" id="ARBA00007692"/>
    </source>
</evidence>
<name>A0A835VAW7_VANPL</name>
<keyword evidence="2" id="KW-0805">Transcription regulation</keyword>
<feature type="signal peptide" evidence="4">
    <location>
        <begin position="1"/>
        <end position="18"/>
    </location>
</feature>
<keyword evidence="2" id="KW-0806">Transcription termination</keyword>
<evidence type="ECO:0000313" key="6">
    <source>
        <dbReference type="Proteomes" id="UP000639772"/>
    </source>
</evidence>
<evidence type="ECO:0000256" key="4">
    <source>
        <dbReference type="SAM" id="SignalP"/>
    </source>
</evidence>
<feature type="chain" id="PRO_5032678635" evidence="4">
    <location>
        <begin position="19"/>
        <end position="369"/>
    </location>
</feature>
<reference evidence="5 6" key="1">
    <citation type="journal article" date="2020" name="Nat. Food">
        <title>A phased Vanilla planifolia genome enables genetic improvement of flavour and production.</title>
        <authorList>
            <person name="Hasing T."/>
            <person name="Tang H."/>
            <person name="Brym M."/>
            <person name="Khazi F."/>
            <person name="Huang T."/>
            <person name="Chambers A.H."/>
        </authorList>
    </citation>
    <scope>NUCLEOTIDE SEQUENCE [LARGE SCALE GENOMIC DNA]</scope>
    <source>
        <tissue evidence="5">Leaf</tissue>
    </source>
</reference>
<keyword evidence="4" id="KW-0732">Signal</keyword>
<comment type="caution">
    <text evidence="5">The sequence shown here is derived from an EMBL/GenBank/DDBJ whole genome shotgun (WGS) entry which is preliminary data.</text>
</comment>
<organism evidence="5 6">
    <name type="scientific">Vanilla planifolia</name>
    <name type="common">Vanilla</name>
    <dbReference type="NCBI Taxonomy" id="51239"/>
    <lineage>
        <taxon>Eukaryota</taxon>
        <taxon>Viridiplantae</taxon>
        <taxon>Streptophyta</taxon>
        <taxon>Embryophyta</taxon>
        <taxon>Tracheophyta</taxon>
        <taxon>Spermatophyta</taxon>
        <taxon>Magnoliopsida</taxon>
        <taxon>Liliopsida</taxon>
        <taxon>Asparagales</taxon>
        <taxon>Orchidaceae</taxon>
        <taxon>Vanilloideae</taxon>
        <taxon>Vanilleae</taxon>
        <taxon>Vanilla</taxon>
    </lineage>
</organism>
<keyword evidence="3" id="KW-0809">Transit peptide</keyword>
<evidence type="ECO:0000313" key="5">
    <source>
        <dbReference type="EMBL" id="KAG0489536.1"/>
    </source>
</evidence>
<keyword evidence="2" id="KW-0804">Transcription</keyword>
<dbReference type="AlphaFoldDB" id="A0A835VAW7"/>
<dbReference type="SMART" id="SM00733">
    <property type="entry name" value="Mterf"/>
    <property type="match status" value="5"/>
</dbReference>
<dbReference type="PANTHER" id="PTHR13068">
    <property type="entry name" value="CGI-12 PROTEIN-RELATED"/>
    <property type="match status" value="1"/>
</dbReference>
<gene>
    <name evidence="5" type="ORF">HPP92_006399</name>
</gene>
<comment type="similarity">
    <text evidence="1">Belongs to the mTERF family.</text>
</comment>
<evidence type="ECO:0000256" key="2">
    <source>
        <dbReference type="ARBA" id="ARBA00022472"/>
    </source>
</evidence>
<dbReference type="Pfam" id="PF02536">
    <property type="entry name" value="mTERF"/>
    <property type="match status" value="2"/>
</dbReference>
<sequence>MFRLLLLKIAPHFQYSTATVAVVPPSQPPALVVDPTLTLYFLQKSCKLSPTAAVAAAKKINLKSTKNAHAVLELLRQYGFSDAHISSLVCRRPQILLSSPTRIIKPKFDLYTSVGISDSDLADIFSTRAHIFLYSTQRRLAPNLGRLRTLFSSDADLRAAVLRYPSLILSDLQNSIPTMTNVLKEFGLPMASILKLLAVHPRCLADCPHRLKSKLDDVKNMGISPSCSMFVHIFAVISKVPKLAMESRMQNFVSMGWTKDEVISAFIRHPYCLSSSEEKIKRRLEFFADKFGWGPATLMVSPVLLSLSLEKRILPRYSVLKLLQEKSLLKIAMTTRQFLLGDKIFKELYVKKYHRVVPEILDEFIHEKL</sequence>
<dbReference type="EMBL" id="JADCNM010000003">
    <property type="protein sequence ID" value="KAG0489536.1"/>
    <property type="molecule type" value="Genomic_DNA"/>
</dbReference>
<dbReference type="PANTHER" id="PTHR13068:SF213">
    <property type="entry name" value="OS07G0423000 PROTEIN"/>
    <property type="match status" value="1"/>
</dbReference>
<dbReference type="InterPro" id="IPR038538">
    <property type="entry name" value="MTERF_sf"/>
</dbReference>
<evidence type="ECO:0000256" key="3">
    <source>
        <dbReference type="ARBA" id="ARBA00022946"/>
    </source>
</evidence>
<dbReference type="Gene3D" id="1.25.70.10">
    <property type="entry name" value="Transcription termination factor 3, mitochondrial"/>
    <property type="match status" value="1"/>
</dbReference>
<dbReference type="GO" id="GO:0006353">
    <property type="term" value="P:DNA-templated transcription termination"/>
    <property type="evidence" value="ECO:0007669"/>
    <property type="project" value="UniProtKB-KW"/>
</dbReference>
<proteinExistence type="inferred from homology"/>
<dbReference type="GO" id="GO:0003676">
    <property type="term" value="F:nucleic acid binding"/>
    <property type="evidence" value="ECO:0007669"/>
    <property type="project" value="InterPro"/>
</dbReference>
<dbReference type="Proteomes" id="UP000639772">
    <property type="component" value="Chromosome 3"/>
</dbReference>
<protein>
    <submittedName>
        <fullName evidence="5">Uncharacterized protein</fullName>
    </submittedName>
</protein>
<dbReference type="InterPro" id="IPR003690">
    <property type="entry name" value="MTERF"/>
</dbReference>